<sequence>GTAFTWLWFRREEPLSLGCGSDGPGAIVCLLAGASRMRPVTFAALNVGGTVTRLLAIRALAASLPGPLEAALGFVRRFSLPLALVAASVAGLSCIGLLRQDGSCQPQVDQVPPGDEGTLGEDKGSGDETATTATTTPTTTMTPTTTPSTTTTPTITAAAEDDTGDGDESLRRR</sequence>
<comment type="caution">
    <text evidence="2">The sequence shown here is derived from an EMBL/GenBank/DDBJ whole genome shotgun (WGS) entry which is preliminary data.</text>
</comment>
<dbReference type="EMBL" id="CAJNNV010015542">
    <property type="protein sequence ID" value="CAE8603580.1"/>
    <property type="molecule type" value="Genomic_DNA"/>
</dbReference>
<evidence type="ECO:0000256" key="1">
    <source>
        <dbReference type="SAM" id="MobiDB-lite"/>
    </source>
</evidence>
<dbReference type="Proteomes" id="UP000654075">
    <property type="component" value="Unassembled WGS sequence"/>
</dbReference>
<evidence type="ECO:0000313" key="2">
    <source>
        <dbReference type="EMBL" id="CAE8603580.1"/>
    </source>
</evidence>
<feature type="non-terminal residue" evidence="2">
    <location>
        <position position="1"/>
    </location>
</feature>
<proteinExistence type="predicted"/>
<feature type="compositionally biased region" description="Low complexity" evidence="1">
    <location>
        <begin position="129"/>
        <end position="158"/>
    </location>
</feature>
<name>A0A813EZF2_POLGL</name>
<reference evidence="2" key="1">
    <citation type="submission" date="2021-02" db="EMBL/GenBank/DDBJ databases">
        <authorList>
            <person name="Dougan E. K."/>
            <person name="Rhodes N."/>
            <person name="Thang M."/>
            <person name="Chan C."/>
        </authorList>
    </citation>
    <scope>NUCLEOTIDE SEQUENCE</scope>
</reference>
<protein>
    <submittedName>
        <fullName evidence="2">Uncharacterized protein</fullName>
    </submittedName>
</protein>
<accession>A0A813EZF2</accession>
<dbReference type="AlphaFoldDB" id="A0A813EZF2"/>
<keyword evidence="3" id="KW-1185">Reference proteome</keyword>
<organism evidence="2 3">
    <name type="scientific">Polarella glacialis</name>
    <name type="common">Dinoflagellate</name>
    <dbReference type="NCBI Taxonomy" id="89957"/>
    <lineage>
        <taxon>Eukaryota</taxon>
        <taxon>Sar</taxon>
        <taxon>Alveolata</taxon>
        <taxon>Dinophyceae</taxon>
        <taxon>Suessiales</taxon>
        <taxon>Suessiaceae</taxon>
        <taxon>Polarella</taxon>
    </lineage>
</organism>
<feature type="region of interest" description="Disordered" evidence="1">
    <location>
        <begin position="104"/>
        <end position="173"/>
    </location>
</feature>
<evidence type="ECO:0000313" key="3">
    <source>
        <dbReference type="Proteomes" id="UP000654075"/>
    </source>
</evidence>
<gene>
    <name evidence="2" type="ORF">PGLA1383_LOCUS21787</name>
</gene>